<evidence type="ECO:0000256" key="4">
    <source>
        <dbReference type="ARBA" id="ARBA00022691"/>
    </source>
</evidence>
<evidence type="ECO:0000313" key="11">
    <source>
        <dbReference type="Proteomes" id="UP000230088"/>
    </source>
</evidence>
<dbReference type="SUPFAM" id="SSF53335">
    <property type="entry name" value="S-adenosyl-L-methionine-dependent methyltransferases"/>
    <property type="match status" value="1"/>
</dbReference>
<comment type="caution">
    <text evidence="10">The sequence shown here is derived from an EMBL/GenBank/DDBJ whole genome shotgun (WGS) entry which is preliminary data.</text>
</comment>
<dbReference type="GO" id="GO:0032259">
    <property type="term" value="P:methylation"/>
    <property type="evidence" value="ECO:0007669"/>
    <property type="project" value="UniProtKB-KW"/>
</dbReference>
<dbReference type="Proteomes" id="UP000230088">
    <property type="component" value="Unassembled WGS sequence"/>
</dbReference>
<comment type="catalytic activity">
    <reaction evidence="7">
        <text>a 2'-deoxycytidine in DNA + S-adenosyl-L-methionine = an N(4)-methyl-2'-deoxycytidine in DNA + S-adenosyl-L-homocysteine + H(+)</text>
        <dbReference type="Rhea" id="RHEA:16857"/>
        <dbReference type="Rhea" id="RHEA-COMP:11369"/>
        <dbReference type="Rhea" id="RHEA-COMP:13674"/>
        <dbReference type="ChEBI" id="CHEBI:15378"/>
        <dbReference type="ChEBI" id="CHEBI:57856"/>
        <dbReference type="ChEBI" id="CHEBI:59789"/>
        <dbReference type="ChEBI" id="CHEBI:85452"/>
        <dbReference type="ChEBI" id="CHEBI:137933"/>
        <dbReference type="EC" id="2.1.1.113"/>
    </reaction>
</comment>
<evidence type="ECO:0000256" key="5">
    <source>
        <dbReference type="ARBA" id="ARBA00022747"/>
    </source>
</evidence>
<keyword evidence="6" id="KW-0238">DNA-binding</keyword>
<comment type="similarity">
    <text evidence="1">Belongs to the N(4)/N(6)-methyltransferase family. N(4) subfamily.</text>
</comment>
<evidence type="ECO:0000256" key="7">
    <source>
        <dbReference type="ARBA" id="ARBA00049120"/>
    </source>
</evidence>
<evidence type="ECO:0000256" key="1">
    <source>
        <dbReference type="ARBA" id="ARBA00010203"/>
    </source>
</evidence>
<keyword evidence="3 10" id="KW-0808">Transferase</keyword>
<evidence type="ECO:0000256" key="3">
    <source>
        <dbReference type="ARBA" id="ARBA00022679"/>
    </source>
</evidence>
<evidence type="ECO:0000256" key="6">
    <source>
        <dbReference type="ARBA" id="ARBA00023125"/>
    </source>
</evidence>
<dbReference type="GO" id="GO:0003677">
    <property type="term" value="F:DNA binding"/>
    <property type="evidence" value="ECO:0007669"/>
    <property type="project" value="UniProtKB-KW"/>
</dbReference>
<name>A0A2H0YLI3_9BACT</name>
<dbReference type="GO" id="GO:0015667">
    <property type="term" value="F:site-specific DNA-methyltransferase (cytosine-N4-specific) activity"/>
    <property type="evidence" value="ECO:0007669"/>
    <property type="project" value="UniProtKB-EC"/>
</dbReference>
<gene>
    <name evidence="10" type="ORF">COT33_02610</name>
</gene>
<dbReference type="GO" id="GO:0009307">
    <property type="term" value="P:DNA restriction-modification system"/>
    <property type="evidence" value="ECO:0007669"/>
    <property type="project" value="UniProtKB-KW"/>
</dbReference>
<evidence type="ECO:0000313" key="10">
    <source>
        <dbReference type="EMBL" id="PIS39310.1"/>
    </source>
</evidence>
<sequence>MSTIHKLILGNCMSMEEIPDGGVHLMVTSPPYFNAPFDYKGLFKNYGQYLGVLRYFAKETYRVLQDGRIAILNIDDMLIDGEKFPIVADATKIFQEAGFRYRDRIIWKKPDGYLRISRRSGVMLQNPYPMYFYPDNLLENIIIFQKGKFDYRSISKEVREASKVDVKEFSNKKWYMTLWEMNNVMPGSPLEKGIAAFPEELPYRAIKLFSYKGEAVLDPFAGSGTTMKKARELGRNSVGYEIKKSLVPIIKEKLGFGSRQNTFFTDQNDRLEIIYRKAGKYGPIR</sequence>
<reference evidence="11" key="1">
    <citation type="submission" date="2017-09" db="EMBL/GenBank/DDBJ databases">
        <title>Depth-based differentiation of microbial function through sediment-hosted aquifers and enrichment of novel symbionts in the deep terrestrial subsurface.</title>
        <authorList>
            <person name="Probst A.J."/>
            <person name="Ladd B."/>
            <person name="Jarett J.K."/>
            <person name="Geller-Mcgrath D.E."/>
            <person name="Sieber C.M.K."/>
            <person name="Emerson J.B."/>
            <person name="Anantharaman K."/>
            <person name="Thomas B.C."/>
            <person name="Malmstrom R."/>
            <person name="Stieglmeier M."/>
            <person name="Klingl A."/>
            <person name="Woyke T."/>
            <person name="Ryan C.M."/>
            <person name="Banfield J.F."/>
        </authorList>
    </citation>
    <scope>NUCLEOTIDE SEQUENCE [LARGE SCALE GENOMIC DNA]</scope>
</reference>
<evidence type="ECO:0000259" key="9">
    <source>
        <dbReference type="Pfam" id="PF01555"/>
    </source>
</evidence>
<dbReference type="InterPro" id="IPR017985">
    <property type="entry name" value="MeTrfase_CN4_CS"/>
</dbReference>
<proteinExistence type="inferred from homology"/>
<dbReference type="Pfam" id="PF01555">
    <property type="entry name" value="N6_N4_Mtase"/>
    <property type="match status" value="1"/>
</dbReference>
<dbReference type="AlphaFoldDB" id="A0A2H0YLI3"/>
<keyword evidence="4" id="KW-0949">S-adenosyl-L-methionine</keyword>
<evidence type="ECO:0000256" key="8">
    <source>
        <dbReference type="RuleBase" id="RU362026"/>
    </source>
</evidence>
<dbReference type="InterPro" id="IPR001091">
    <property type="entry name" value="RM_Methyltransferase"/>
</dbReference>
<dbReference type="GO" id="GO:0008170">
    <property type="term" value="F:N-methyltransferase activity"/>
    <property type="evidence" value="ECO:0007669"/>
    <property type="project" value="InterPro"/>
</dbReference>
<dbReference type="EC" id="2.1.1.-" evidence="8"/>
<dbReference type="InterPro" id="IPR029063">
    <property type="entry name" value="SAM-dependent_MTases_sf"/>
</dbReference>
<feature type="domain" description="DNA methylase N-4/N-6" evidence="9">
    <location>
        <begin position="23"/>
        <end position="252"/>
    </location>
</feature>
<dbReference type="PROSITE" id="PS00093">
    <property type="entry name" value="N4_MTASE"/>
    <property type="match status" value="1"/>
</dbReference>
<dbReference type="EMBL" id="PEYD01000049">
    <property type="protein sequence ID" value="PIS39310.1"/>
    <property type="molecule type" value="Genomic_DNA"/>
</dbReference>
<keyword evidence="5" id="KW-0680">Restriction system</keyword>
<evidence type="ECO:0000256" key="2">
    <source>
        <dbReference type="ARBA" id="ARBA00022603"/>
    </source>
</evidence>
<dbReference type="Gene3D" id="3.40.50.150">
    <property type="entry name" value="Vaccinia Virus protein VP39"/>
    <property type="match status" value="1"/>
</dbReference>
<dbReference type="PRINTS" id="PR00508">
    <property type="entry name" value="S21N4MTFRASE"/>
</dbReference>
<dbReference type="InterPro" id="IPR002941">
    <property type="entry name" value="DNA_methylase_N4/N6"/>
</dbReference>
<organism evidence="10 11">
    <name type="scientific">Candidatus Nealsonbacteria bacterium CG08_land_8_20_14_0_20_38_20</name>
    <dbReference type="NCBI Taxonomy" id="1974705"/>
    <lineage>
        <taxon>Bacteria</taxon>
        <taxon>Candidatus Nealsoniibacteriota</taxon>
    </lineage>
</organism>
<accession>A0A2H0YLI3</accession>
<protein>
    <recommendedName>
        <fullName evidence="8">Methyltransferase</fullName>
        <ecNumber evidence="8">2.1.1.-</ecNumber>
    </recommendedName>
</protein>
<keyword evidence="2 10" id="KW-0489">Methyltransferase</keyword>